<reference evidence="4" key="1">
    <citation type="submission" date="2023-03" db="EMBL/GenBank/DDBJ databases">
        <authorList>
            <person name="Steffen K."/>
            <person name="Cardenas P."/>
        </authorList>
    </citation>
    <scope>NUCLEOTIDE SEQUENCE</scope>
</reference>
<dbReference type="Pfam" id="PF00849">
    <property type="entry name" value="PseudoU_synth_2"/>
    <property type="match status" value="1"/>
</dbReference>
<dbReference type="PROSITE" id="PS01129">
    <property type="entry name" value="PSI_RLU"/>
    <property type="match status" value="1"/>
</dbReference>
<evidence type="ECO:0000259" key="3">
    <source>
        <dbReference type="Pfam" id="PF00849"/>
    </source>
</evidence>
<evidence type="ECO:0000256" key="1">
    <source>
        <dbReference type="PIRSR" id="PIRSR606225-1"/>
    </source>
</evidence>
<dbReference type="Proteomes" id="UP001174909">
    <property type="component" value="Unassembled WGS sequence"/>
</dbReference>
<dbReference type="SUPFAM" id="SSF55120">
    <property type="entry name" value="Pseudouridine synthase"/>
    <property type="match status" value="1"/>
</dbReference>
<keyword evidence="2" id="KW-0413">Isomerase</keyword>
<dbReference type="PANTHER" id="PTHR21600">
    <property type="entry name" value="MITOCHONDRIAL RNA PSEUDOURIDINE SYNTHASE"/>
    <property type="match status" value="1"/>
</dbReference>
<feature type="domain" description="Pseudouridine synthase RsuA/RluA-like" evidence="3">
    <location>
        <begin position="100"/>
        <end position="253"/>
    </location>
</feature>
<sequence length="342" mass="39334">MSYVFSQGFRLVIPYLDTCRNRVKAAWVGRKIEQVVLEHLPFVSEQILACAFETRRVLVDGEPVEPSHSLSLGQTWEMIFHRHETEVLDTRVEILHVDEDLVVVNKPPSIPVHPIGRFRKNSVDMILREEHPELLADGKCLKLVHRLDRLVSGVLVIARTTEKAALFHKHLQQDFIEKEYVARVKGKFPEGRLEVREPIAKVQDDPPLYSVDRGGKACHTVFERESVSVKCDQSLVRCRPVTGRPHQIRVHLQWLGHPIVNDYKYGGTLLENSPRVLPPEPTDYQREAWCTECQQGGRDIGSVSQEELTATSIWLHAVKYSNTHPFYEWTFQSPRPPWATSF</sequence>
<dbReference type="InterPro" id="IPR006225">
    <property type="entry name" value="PsdUridine_synth_RluC/D"/>
</dbReference>
<dbReference type="InterPro" id="IPR006224">
    <property type="entry name" value="PsdUridine_synth_RluA-like_CS"/>
</dbReference>
<dbReference type="GO" id="GO:0003723">
    <property type="term" value="F:RNA binding"/>
    <property type="evidence" value="ECO:0007669"/>
    <property type="project" value="InterPro"/>
</dbReference>
<comment type="catalytic activity">
    <reaction evidence="2">
        <text>a uridine in RNA = a pseudouridine in RNA</text>
        <dbReference type="Rhea" id="RHEA:48348"/>
        <dbReference type="Rhea" id="RHEA-COMP:12068"/>
        <dbReference type="Rhea" id="RHEA-COMP:12069"/>
        <dbReference type="ChEBI" id="CHEBI:65314"/>
        <dbReference type="ChEBI" id="CHEBI:65315"/>
    </reaction>
</comment>
<dbReference type="InterPro" id="IPR020103">
    <property type="entry name" value="PsdUridine_synth_cat_dom_sf"/>
</dbReference>
<dbReference type="InterPro" id="IPR050188">
    <property type="entry name" value="RluA_PseudoU_synthase"/>
</dbReference>
<protein>
    <recommendedName>
        <fullName evidence="2">Pseudouridine synthase</fullName>
        <ecNumber evidence="2">5.4.99.-</ecNumber>
    </recommendedName>
</protein>
<evidence type="ECO:0000313" key="4">
    <source>
        <dbReference type="EMBL" id="CAI8034844.1"/>
    </source>
</evidence>
<name>A0AA35SSE0_GEOBA</name>
<feature type="active site" evidence="1">
    <location>
        <position position="148"/>
    </location>
</feature>
<dbReference type="GO" id="GO:0000455">
    <property type="term" value="P:enzyme-directed rRNA pseudouridine synthesis"/>
    <property type="evidence" value="ECO:0007669"/>
    <property type="project" value="TreeGrafter"/>
</dbReference>
<evidence type="ECO:0000256" key="2">
    <source>
        <dbReference type="RuleBase" id="RU362028"/>
    </source>
</evidence>
<dbReference type="GO" id="GO:0009982">
    <property type="term" value="F:pseudouridine synthase activity"/>
    <property type="evidence" value="ECO:0007669"/>
    <property type="project" value="InterPro"/>
</dbReference>
<gene>
    <name evidence="4" type="ORF">GBAR_LOCUS19582</name>
</gene>
<dbReference type="Gene3D" id="3.30.2350.10">
    <property type="entry name" value="Pseudouridine synthase"/>
    <property type="match status" value="1"/>
</dbReference>
<dbReference type="NCBIfam" id="TIGR00005">
    <property type="entry name" value="rluA_subfam"/>
    <property type="match status" value="1"/>
</dbReference>
<comment type="caution">
    <text evidence="4">The sequence shown here is derived from an EMBL/GenBank/DDBJ whole genome shotgun (WGS) entry which is preliminary data.</text>
</comment>
<keyword evidence="5" id="KW-1185">Reference proteome</keyword>
<evidence type="ECO:0000313" key="5">
    <source>
        <dbReference type="Proteomes" id="UP001174909"/>
    </source>
</evidence>
<dbReference type="InterPro" id="IPR006145">
    <property type="entry name" value="PsdUridine_synth_RsuA/RluA"/>
</dbReference>
<comment type="function">
    <text evidence="2">Responsible for synthesis of pseudouridine from uracil.</text>
</comment>
<dbReference type="CDD" id="cd02557">
    <property type="entry name" value="PseudoU_synth_ScRIB2"/>
    <property type="match status" value="1"/>
</dbReference>
<proteinExistence type="inferred from homology"/>
<dbReference type="PANTHER" id="PTHR21600:SF40">
    <property type="entry name" value="PSEUDOURIDYLATE SYNTHASE RPUSD2"/>
    <property type="match status" value="1"/>
</dbReference>
<accession>A0AA35SSE0</accession>
<comment type="similarity">
    <text evidence="2">Belongs to the pseudouridine synthase RluA family.</text>
</comment>
<dbReference type="AlphaFoldDB" id="A0AA35SSE0"/>
<dbReference type="EC" id="5.4.99.-" evidence="2"/>
<organism evidence="4 5">
    <name type="scientific">Geodia barretti</name>
    <name type="common">Barrett's horny sponge</name>
    <dbReference type="NCBI Taxonomy" id="519541"/>
    <lineage>
        <taxon>Eukaryota</taxon>
        <taxon>Metazoa</taxon>
        <taxon>Porifera</taxon>
        <taxon>Demospongiae</taxon>
        <taxon>Heteroscleromorpha</taxon>
        <taxon>Tetractinellida</taxon>
        <taxon>Astrophorina</taxon>
        <taxon>Geodiidae</taxon>
        <taxon>Geodia</taxon>
    </lineage>
</organism>
<dbReference type="EMBL" id="CASHTH010002754">
    <property type="protein sequence ID" value="CAI8034844.1"/>
    <property type="molecule type" value="Genomic_DNA"/>
</dbReference>